<dbReference type="Pfam" id="PF12729">
    <property type="entry name" value="4HB_MCP_1"/>
    <property type="match status" value="1"/>
</dbReference>
<accession>A0A4Y8WJH6</accession>
<comment type="catalytic activity">
    <reaction evidence="1">
        <text>ATP + protein L-histidine = ADP + protein N-phospho-L-histidine.</text>
        <dbReference type="EC" id="2.7.13.3"/>
    </reaction>
</comment>
<keyword evidence="4" id="KW-0812">Transmembrane</keyword>
<keyword evidence="7" id="KW-1185">Reference proteome</keyword>
<evidence type="ECO:0000256" key="2">
    <source>
        <dbReference type="ARBA" id="ARBA00012438"/>
    </source>
</evidence>
<sequence>MGRFAGDSLSKKILVLFITTTTVLVLQGLYNIYSMNDVNTSIRQVHDSVYLVNQNNQEISYPASELRQLTMFLVMAPDAKTKREIITLINKDIALIDRGIEREIQNSNLDSTIQSLSLQIRSSWLEYRATVLQTLEYSEEGIRIAEFMHITTDAKNTYNKMISNIDAYNNHLVTLSDDIYIEAQENSKWAFWAVIITTVTEAIILKIILFYVLNLVKKRLDERKQHAHELTNKNEELQNNIKQLQSVQNQLIEAEKQASLSKLVAGVAHEINTPVGLGITTSTHLEDLTDNIEKKVKASTLTRVDLDEFIDHSRDVTRILISNLTRAADIIQRFKRLSSDNIHSLIEKLNIGQKINDTILALGPNMKGIEIKCENFQDIEVKTDSGAIYHTISNLVLNAKNHAFENVEHPTVTIRMDDYNDQYVRITVADNGNGIDEEDQNKIFDPFFSTNRENGGTGLGLSIVYNVLARIDGTIDCKSKKGQGTIFTIDIPGPATLVTD</sequence>
<dbReference type="EC" id="2.7.13.3" evidence="2"/>
<dbReference type="Proteomes" id="UP000297753">
    <property type="component" value="Unassembled WGS sequence"/>
</dbReference>
<dbReference type="Gene3D" id="3.30.565.10">
    <property type="entry name" value="Histidine kinase-like ATPase, C-terminal domain"/>
    <property type="match status" value="1"/>
</dbReference>
<feature type="coiled-coil region" evidence="3">
    <location>
        <begin position="220"/>
        <end position="257"/>
    </location>
</feature>
<keyword evidence="6" id="KW-0418">Kinase</keyword>
<organism evidence="6 7">
    <name type="scientific">Vibrio ouci</name>
    <dbReference type="NCBI Taxonomy" id="2499078"/>
    <lineage>
        <taxon>Bacteria</taxon>
        <taxon>Pseudomonadati</taxon>
        <taxon>Pseudomonadota</taxon>
        <taxon>Gammaproteobacteria</taxon>
        <taxon>Vibrionales</taxon>
        <taxon>Vibrionaceae</taxon>
        <taxon>Vibrio</taxon>
    </lineage>
</organism>
<dbReference type="PANTHER" id="PTHR43065">
    <property type="entry name" value="SENSOR HISTIDINE KINASE"/>
    <property type="match status" value="1"/>
</dbReference>
<dbReference type="Gene3D" id="1.10.287.130">
    <property type="match status" value="1"/>
</dbReference>
<dbReference type="EMBL" id="SATR01000006">
    <property type="protein sequence ID" value="TFH92438.1"/>
    <property type="molecule type" value="Genomic_DNA"/>
</dbReference>
<gene>
    <name evidence="6" type="ORF">ELS82_05870</name>
</gene>
<name>A0A4Y8WJH6_9VIBR</name>
<reference evidence="6 7" key="1">
    <citation type="submission" date="2019-01" db="EMBL/GenBank/DDBJ databases">
        <title>Vibrio BEI176 sp. nov, a marine bacterium isolated from China: eastern marignal seas.</title>
        <authorList>
            <person name="Li B."/>
        </authorList>
    </citation>
    <scope>NUCLEOTIDE SEQUENCE [LARGE SCALE GENOMIC DNA]</scope>
    <source>
        <strain evidence="6 7">BEI176</strain>
    </source>
</reference>
<dbReference type="PANTHER" id="PTHR43065:SF47">
    <property type="match status" value="1"/>
</dbReference>
<dbReference type="RefSeq" id="WP_134834643.1">
    <property type="nucleotide sequence ID" value="NZ_SATR01000006.1"/>
</dbReference>
<dbReference type="SMART" id="SM00387">
    <property type="entry name" value="HATPase_c"/>
    <property type="match status" value="1"/>
</dbReference>
<dbReference type="InterPro" id="IPR036890">
    <property type="entry name" value="HATPase_C_sf"/>
</dbReference>
<dbReference type="GO" id="GO:0004673">
    <property type="term" value="F:protein histidine kinase activity"/>
    <property type="evidence" value="ECO:0007669"/>
    <property type="project" value="UniProtKB-EC"/>
</dbReference>
<proteinExistence type="predicted"/>
<evidence type="ECO:0000313" key="6">
    <source>
        <dbReference type="EMBL" id="TFH92438.1"/>
    </source>
</evidence>
<dbReference type="InterPro" id="IPR003594">
    <property type="entry name" value="HATPase_dom"/>
</dbReference>
<evidence type="ECO:0000256" key="1">
    <source>
        <dbReference type="ARBA" id="ARBA00000085"/>
    </source>
</evidence>
<keyword evidence="3" id="KW-0175">Coiled coil</keyword>
<evidence type="ECO:0000256" key="4">
    <source>
        <dbReference type="SAM" id="Phobius"/>
    </source>
</evidence>
<feature type="domain" description="Histidine kinase" evidence="5">
    <location>
        <begin position="266"/>
        <end position="495"/>
    </location>
</feature>
<evidence type="ECO:0000259" key="5">
    <source>
        <dbReference type="PROSITE" id="PS50109"/>
    </source>
</evidence>
<evidence type="ECO:0000256" key="3">
    <source>
        <dbReference type="SAM" id="Coils"/>
    </source>
</evidence>
<keyword evidence="4" id="KW-0472">Membrane</keyword>
<feature type="transmembrane region" description="Helical" evidence="4">
    <location>
        <begin position="12"/>
        <end position="33"/>
    </location>
</feature>
<dbReference type="PRINTS" id="PR00344">
    <property type="entry name" value="BCTRLSENSOR"/>
</dbReference>
<feature type="transmembrane region" description="Helical" evidence="4">
    <location>
        <begin position="189"/>
        <end position="216"/>
    </location>
</feature>
<dbReference type="InterPro" id="IPR004358">
    <property type="entry name" value="Sig_transdc_His_kin-like_C"/>
</dbReference>
<dbReference type="OrthoDB" id="1931120at2"/>
<comment type="caution">
    <text evidence="6">The sequence shown here is derived from an EMBL/GenBank/DDBJ whole genome shotgun (WGS) entry which is preliminary data.</text>
</comment>
<dbReference type="InterPro" id="IPR005467">
    <property type="entry name" value="His_kinase_dom"/>
</dbReference>
<protein>
    <recommendedName>
        <fullName evidence="2">histidine kinase</fullName>
        <ecNumber evidence="2">2.7.13.3</ecNumber>
    </recommendedName>
</protein>
<dbReference type="PROSITE" id="PS50109">
    <property type="entry name" value="HIS_KIN"/>
    <property type="match status" value="1"/>
</dbReference>
<dbReference type="AlphaFoldDB" id="A0A4Y8WJH6"/>
<keyword evidence="6" id="KW-0808">Transferase</keyword>
<dbReference type="Pfam" id="PF02518">
    <property type="entry name" value="HATPase_c"/>
    <property type="match status" value="1"/>
</dbReference>
<evidence type="ECO:0000313" key="7">
    <source>
        <dbReference type="Proteomes" id="UP000297753"/>
    </source>
</evidence>
<dbReference type="SUPFAM" id="SSF55874">
    <property type="entry name" value="ATPase domain of HSP90 chaperone/DNA topoisomerase II/histidine kinase"/>
    <property type="match status" value="1"/>
</dbReference>
<dbReference type="InterPro" id="IPR024478">
    <property type="entry name" value="HlyB_4HB_MCP"/>
</dbReference>
<keyword evidence="4" id="KW-1133">Transmembrane helix</keyword>